<dbReference type="OrthoDB" id="572713at2"/>
<keyword evidence="2" id="KW-1185">Reference proteome</keyword>
<reference evidence="1 2" key="1">
    <citation type="submission" date="2018-04" db="EMBL/GenBank/DDBJ databases">
        <title>Genomic Encyclopedia of Archaeal and Bacterial Type Strains, Phase II (KMG-II): from individual species to whole genera.</title>
        <authorList>
            <person name="Goeker M."/>
        </authorList>
    </citation>
    <scope>NUCLEOTIDE SEQUENCE [LARGE SCALE GENOMIC DNA]</scope>
    <source>
        <strain evidence="1 2">DSM 45787</strain>
    </source>
</reference>
<gene>
    <name evidence="1" type="ORF">C8P63_12427</name>
</gene>
<name>A0A2T6BD19_9BACL</name>
<dbReference type="RefSeq" id="WP_108025468.1">
    <property type="nucleotide sequence ID" value="NZ_QBKR01000024.1"/>
</dbReference>
<dbReference type="InterPro" id="IPR053860">
    <property type="entry name" value="DUF6932"/>
</dbReference>
<dbReference type="EMBL" id="QBKR01000024">
    <property type="protein sequence ID" value="PTX53971.1"/>
    <property type="molecule type" value="Genomic_DNA"/>
</dbReference>
<dbReference type="Pfam" id="PF22014">
    <property type="entry name" value="DUF6932"/>
    <property type="match status" value="1"/>
</dbReference>
<proteinExistence type="predicted"/>
<dbReference type="Proteomes" id="UP000244240">
    <property type="component" value="Unassembled WGS sequence"/>
</dbReference>
<evidence type="ECO:0000313" key="2">
    <source>
        <dbReference type="Proteomes" id="UP000244240"/>
    </source>
</evidence>
<organism evidence="1 2">
    <name type="scientific">Melghirimyces profundicolus</name>
    <dbReference type="NCBI Taxonomy" id="1242148"/>
    <lineage>
        <taxon>Bacteria</taxon>
        <taxon>Bacillati</taxon>
        <taxon>Bacillota</taxon>
        <taxon>Bacilli</taxon>
        <taxon>Bacillales</taxon>
        <taxon>Thermoactinomycetaceae</taxon>
        <taxon>Melghirimyces</taxon>
    </lineage>
</organism>
<evidence type="ECO:0000313" key="1">
    <source>
        <dbReference type="EMBL" id="PTX53971.1"/>
    </source>
</evidence>
<dbReference type="AlphaFoldDB" id="A0A2T6BD19"/>
<accession>A0A2T6BD19</accession>
<comment type="caution">
    <text evidence="1">The sequence shown here is derived from an EMBL/GenBank/DDBJ whole genome shotgun (WGS) entry which is preliminary data.</text>
</comment>
<sequence>MNNFNEYGLLNPGTYALTLGQLRESILVTGGWQPPEGWDAEWRYDLVDGLEEMVKQLWKVGYDQIFIDGSFVEDKGTPGDIDGYFEAPWMDFLERGRPTLNEIEPIWTWNPQFRRPHLDSPTKRQLPMWHRYRVELYPHYTQVPDEYKDEANLSGITDLGGKNLPFPQAFRQQRETYLQKGIIKIIR</sequence>
<protein>
    <submittedName>
        <fullName evidence="1">Uncharacterized protein</fullName>
    </submittedName>
</protein>